<name>A0A8J6ESP2_ELECQ</name>
<dbReference type="Proteomes" id="UP000770717">
    <property type="component" value="Unassembled WGS sequence"/>
</dbReference>
<dbReference type="InterPro" id="IPR045875">
    <property type="entry name" value="NTF2"/>
</dbReference>
<keyword evidence="1" id="KW-0539">Nucleus</keyword>
<evidence type="ECO:0000313" key="4">
    <source>
        <dbReference type="Proteomes" id="UP000770717"/>
    </source>
</evidence>
<dbReference type="EMBL" id="WNTK01000012">
    <property type="protein sequence ID" value="KAG9475172.1"/>
    <property type="molecule type" value="Genomic_DNA"/>
</dbReference>
<evidence type="ECO:0000313" key="3">
    <source>
        <dbReference type="EMBL" id="KAG9475172.1"/>
    </source>
</evidence>
<dbReference type="PANTHER" id="PTHR12612">
    <property type="entry name" value="NUCLEAR TRANSPORT FACTOR 2"/>
    <property type="match status" value="1"/>
</dbReference>
<evidence type="ECO:0000256" key="1">
    <source>
        <dbReference type="RuleBase" id="RU369002"/>
    </source>
</evidence>
<gene>
    <name evidence="3" type="ORF">GDO78_003564</name>
</gene>
<keyword evidence="1" id="KW-0963">Cytoplasm</keyword>
<feature type="domain" description="NTF2" evidence="2">
    <location>
        <begin position="10"/>
        <end position="67"/>
    </location>
</feature>
<dbReference type="Gene3D" id="3.10.450.50">
    <property type="match status" value="1"/>
</dbReference>
<dbReference type="CDD" id="cd00780">
    <property type="entry name" value="NTF2"/>
    <property type="match status" value="1"/>
</dbReference>
<comment type="caution">
    <text evidence="3">The sequence shown here is derived from an EMBL/GenBank/DDBJ whole genome shotgun (WGS) entry which is preliminary data.</text>
</comment>
<keyword evidence="1" id="KW-0813">Transport</keyword>
<dbReference type="GO" id="GO:0006913">
    <property type="term" value="P:nucleocytoplasmic transport"/>
    <property type="evidence" value="ECO:0007669"/>
    <property type="project" value="UniProtKB-UniRule"/>
</dbReference>
<dbReference type="InterPro" id="IPR032710">
    <property type="entry name" value="NTF2-like_dom_sf"/>
</dbReference>
<dbReference type="GO" id="GO:0015031">
    <property type="term" value="P:protein transport"/>
    <property type="evidence" value="ECO:0007669"/>
    <property type="project" value="UniProtKB-KW"/>
</dbReference>
<keyword evidence="4" id="KW-1185">Reference proteome</keyword>
<protein>
    <recommendedName>
        <fullName evidence="2">NTF2 domain-containing protein</fullName>
    </recommendedName>
</protein>
<dbReference type="SUPFAM" id="SSF54427">
    <property type="entry name" value="NTF2-like"/>
    <property type="match status" value="1"/>
</dbReference>
<dbReference type="InterPro" id="IPR018222">
    <property type="entry name" value="Nuclear_transport_factor_2_euk"/>
</dbReference>
<keyword evidence="1" id="KW-0653">Protein transport</keyword>
<dbReference type="GO" id="GO:0005634">
    <property type="term" value="C:nucleus"/>
    <property type="evidence" value="ECO:0007669"/>
    <property type="project" value="UniProtKB-SubCell"/>
</dbReference>
<proteinExistence type="predicted"/>
<evidence type="ECO:0000259" key="2">
    <source>
        <dbReference type="PROSITE" id="PS50177"/>
    </source>
</evidence>
<accession>A0A8J6ESP2</accession>
<comment type="function">
    <text evidence="1">Has a role in nuclear-cytoplasmic transport of proteins and mRNAs.</text>
</comment>
<dbReference type="GO" id="GO:0051028">
    <property type="term" value="P:mRNA transport"/>
    <property type="evidence" value="ECO:0007669"/>
    <property type="project" value="UniProtKB-UniRule"/>
</dbReference>
<reference evidence="3" key="1">
    <citation type="thesis" date="2020" institute="ProQuest LLC" country="789 East Eisenhower Parkway, Ann Arbor, MI, USA">
        <title>Comparative Genomics and Chromosome Evolution.</title>
        <authorList>
            <person name="Mudd A.B."/>
        </authorList>
    </citation>
    <scope>NUCLEOTIDE SEQUENCE</scope>
    <source>
        <strain evidence="3">HN-11 Male</strain>
        <tissue evidence="3">Kidney and liver</tissue>
    </source>
</reference>
<dbReference type="PROSITE" id="PS50177">
    <property type="entry name" value="NTF2_DOMAIN"/>
    <property type="match status" value="1"/>
</dbReference>
<organism evidence="3 4">
    <name type="scientific">Eleutherodactylus coqui</name>
    <name type="common">Puerto Rican coqui</name>
    <dbReference type="NCBI Taxonomy" id="57060"/>
    <lineage>
        <taxon>Eukaryota</taxon>
        <taxon>Metazoa</taxon>
        <taxon>Chordata</taxon>
        <taxon>Craniata</taxon>
        <taxon>Vertebrata</taxon>
        <taxon>Euteleostomi</taxon>
        <taxon>Amphibia</taxon>
        <taxon>Batrachia</taxon>
        <taxon>Anura</taxon>
        <taxon>Neobatrachia</taxon>
        <taxon>Hyloidea</taxon>
        <taxon>Eleutherodactylidae</taxon>
        <taxon>Eleutherodactylinae</taxon>
        <taxon>Eleutherodactylus</taxon>
        <taxon>Eleutherodactylus</taxon>
    </lineage>
</organism>
<dbReference type="InterPro" id="IPR002075">
    <property type="entry name" value="NTF2_dom"/>
</dbReference>
<comment type="subcellular location">
    <subcellularLocation>
        <location evidence="1">Cytoplasm</location>
    </subcellularLocation>
    <subcellularLocation>
        <location evidence="1">Nucleus</location>
    </subcellularLocation>
</comment>
<dbReference type="OrthoDB" id="6507044at2759"/>
<dbReference type="GO" id="GO:0005737">
    <property type="term" value="C:cytoplasm"/>
    <property type="evidence" value="ECO:0007669"/>
    <property type="project" value="UniProtKB-SubCell"/>
</dbReference>
<sequence length="93" mass="10829">MCDKRIWEQIGASFVEHYYRLFDCDRTQLKAIYTDASCLTWEGDQFQGKDAIIEKLSADDDQILGFQQIFLLKCCNGAWVCTNEVFRLALHNL</sequence>
<dbReference type="Pfam" id="PF02136">
    <property type="entry name" value="NTF2"/>
    <property type="match status" value="1"/>
</dbReference>
<dbReference type="AlphaFoldDB" id="A0A8J6ESP2"/>